<dbReference type="EMBL" id="KI964133">
    <property type="protein sequence ID" value="EUC40886.1"/>
    <property type="molecule type" value="Genomic_DNA"/>
</dbReference>
<dbReference type="HOGENOM" id="CLU_512846_0_0_1"/>
<accession>W6ZAZ9</accession>
<gene>
    <name evidence="2" type="ORF">COCMIDRAFT_9320</name>
</gene>
<sequence length="531" mass="59701">MASSRSRADFVTALDSCTPSDVLRDEVLLASVRRFFRKGAVDECFRLLPEELLKFDERFRRINPLRTPVPATQQPPRDTPTSAEEYFRNLIPEQGNRLRRLVKVAQRITEFQIQEIVDPGGVYDEDSIEETSITRIGAIISPGSICDEESILKTSIARATAIFEKISPKQDIKVYRYNLLYFSNAVDQYESVQLVLSQGRRKKSIAFDTISRGDKKKREIARRTYSDACRYLECSEIGGPGSLLSMNATKFDMENLNKEDIQLLCNYRKIHTSVEKQSRSLDFIVVNELVKDLLAQGIESVDITKGSTRLTKLICRYVDTKSLAEDGKVLPKAITPDSNEHRRRASQSPAGPGPGIDVRLPSHVIRPEQQGPVPILHAMQSQQAYHATEPRTNTTKRRRVSGNEDLQPPTVYPIPIPESNEITIQVEGQRLTNISIGPEQRHDSTPIKRRNISAVFHRASEQQLIRREASGAADSSNEDTIGTNTISNDDDFPSPSITNSVNGLRSLQGLLLSTKLVSRVYHPQPQPTPQR</sequence>
<dbReference type="AlphaFoldDB" id="W6ZAZ9"/>
<evidence type="ECO:0000256" key="1">
    <source>
        <dbReference type="SAM" id="MobiDB-lite"/>
    </source>
</evidence>
<proteinExistence type="predicted"/>
<organism evidence="2 3">
    <name type="scientific">Bipolaris oryzae ATCC 44560</name>
    <dbReference type="NCBI Taxonomy" id="930090"/>
    <lineage>
        <taxon>Eukaryota</taxon>
        <taxon>Fungi</taxon>
        <taxon>Dikarya</taxon>
        <taxon>Ascomycota</taxon>
        <taxon>Pezizomycotina</taxon>
        <taxon>Dothideomycetes</taxon>
        <taxon>Pleosporomycetidae</taxon>
        <taxon>Pleosporales</taxon>
        <taxon>Pleosporineae</taxon>
        <taxon>Pleosporaceae</taxon>
        <taxon>Bipolaris</taxon>
    </lineage>
</organism>
<keyword evidence="3" id="KW-1185">Reference proteome</keyword>
<feature type="region of interest" description="Disordered" evidence="1">
    <location>
        <begin position="466"/>
        <end position="494"/>
    </location>
</feature>
<name>W6ZAZ9_COCMI</name>
<dbReference type="OrthoDB" id="3695057at2759"/>
<dbReference type="Proteomes" id="UP000054032">
    <property type="component" value="Unassembled WGS sequence"/>
</dbReference>
<evidence type="ECO:0000313" key="3">
    <source>
        <dbReference type="Proteomes" id="UP000054032"/>
    </source>
</evidence>
<dbReference type="GeneID" id="19128220"/>
<feature type="compositionally biased region" description="Polar residues" evidence="1">
    <location>
        <begin position="473"/>
        <end position="487"/>
    </location>
</feature>
<dbReference type="RefSeq" id="XP_007692602.1">
    <property type="nucleotide sequence ID" value="XM_007694412.1"/>
</dbReference>
<evidence type="ECO:0000313" key="2">
    <source>
        <dbReference type="EMBL" id="EUC40886.1"/>
    </source>
</evidence>
<feature type="region of interest" description="Disordered" evidence="1">
    <location>
        <begin position="382"/>
        <end position="416"/>
    </location>
</feature>
<protein>
    <submittedName>
        <fullName evidence="2">Uncharacterized protein</fullName>
    </submittedName>
</protein>
<feature type="region of interest" description="Disordered" evidence="1">
    <location>
        <begin position="329"/>
        <end position="360"/>
    </location>
</feature>
<reference evidence="2 3" key="1">
    <citation type="journal article" date="2013" name="PLoS Genet.">
        <title>Comparative genome structure, secondary metabolite, and effector coding capacity across Cochliobolus pathogens.</title>
        <authorList>
            <person name="Condon B.J."/>
            <person name="Leng Y."/>
            <person name="Wu D."/>
            <person name="Bushley K.E."/>
            <person name="Ohm R.A."/>
            <person name="Otillar R."/>
            <person name="Martin J."/>
            <person name="Schackwitz W."/>
            <person name="Grimwood J."/>
            <person name="MohdZainudin N."/>
            <person name="Xue C."/>
            <person name="Wang R."/>
            <person name="Manning V.A."/>
            <person name="Dhillon B."/>
            <person name="Tu Z.J."/>
            <person name="Steffenson B.J."/>
            <person name="Salamov A."/>
            <person name="Sun H."/>
            <person name="Lowry S."/>
            <person name="LaButti K."/>
            <person name="Han J."/>
            <person name="Copeland A."/>
            <person name="Lindquist E."/>
            <person name="Barry K."/>
            <person name="Schmutz J."/>
            <person name="Baker S.E."/>
            <person name="Ciuffetti L.M."/>
            <person name="Grigoriev I.V."/>
            <person name="Zhong S."/>
            <person name="Turgeon B.G."/>
        </authorList>
    </citation>
    <scope>NUCLEOTIDE SEQUENCE [LARGE SCALE GENOMIC DNA]</scope>
    <source>
        <strain evidence="2 3">ATCC 44560</strain>
    </source>
</reference>
<dbReference type="KEGG" id="bor:COCMIDRAFT_9320"/>
<feature type="compositionally biased region" description="Polar residues" evidence="1">
    <location>
        <begin position="382"/>
        <end position="393"/>
    </location>
</feature>